<evidence type="ECO:0000259" key="3">
    <source>
        <dbReference type="Pfam" id="PF00535"/>
    </source>
</evidence>
<reference evidence="4 5" key="1">
    <citation type="submission" date="2018-05" db="EMBL/GenBank/DDBJ databases">
        <authorList>
            <consortium name="PulseNet: The National Subtyping Network for Foodborne Disease Surveillance"/>
            <person name="Tarr C.L."/>
            <person name="Trees E."/>
            <person name="Katz L.S."/>
            <person name="Carleton-Romer H.A."/>
            <person name="Stroika S."/>
            <person name="Kucerova Z."/>
            <person name="Roache K.F."/>
            <person name="Sabol A.L."/>
            <person name="Besser J."/>
            <person name="Gerner-Smidt P."/>
        </authorList>
    </citation>
    <scope>NUCLEOTIDE SEQUENCE [LARGE SCALE GENOMIC DNA]</scope>
    <source>
        <strain evidence="4 5">D6489</strain>
    </source>
</reference>
<keyword evidence="1" id="KW-0328">Glycosyltransferase</keyword>
<dbReference type="InterPro" id="IPR001173">
    <property type="entry name" value="Glyco_trans_2-like"/>
</dbReference>
<gene>
    <name evidence="4" type="ORF">YZ34_01250</name>
</gene>
<dbReference type="Gene3D" id="3.90.550.10">
    <property type="entry name" value="Spore Coat Polysaccharide Biosynthesis Protein SpsA, Chain A"/>
    <property type="match status" value="1"/>
</dbReference>
<name>A0A5L4NN35_CAMLA</name>
<dbReference type="GO" id="GO:0016758">
    <property type="term" value="F:hexosyltransferase activity"/>
    <property type="evidence" value="ECO:0007669"/>
    <property type="project" value="UniProtKB-ARBA"/>
</dbReference>
<protein>
    <submittedName>
        <fullName evidence="4">Glycosyltransferase family 2 protein</fullName>
    </submittedName>
</protein>
<dbReference type="EMBL" id="AABOWU010000002">
    <property type="protein sequence ID" value="EAI3913641.1"/>
    <property type="molecule type" value="Genomic_DNA"/>
</dbReference>
<dbReference type="InterPro" id="IPR029044">
    <property type="entry name" value="Nucleotide-diphossugar_trans"/>
</dbReference>
<dbReference type="AlphaFoldDB" id="A0A5L4NN35"/>
<dbReference type="Proteomes" id="UP000559808">
    <property type="component" value="Unassembled WGS sequence"/>
</dbReference>
<evidence type="ECO:0000256" key="1">
    <source>
        <dbReference type="ARBA" id="ARBA00022676"/>
    </source>
</evidence>
<dbReference type="PANTHER" id="PTHR22916:SF51">
    <property type="entry name" value="GLYCOSYLTRANSFERASE EPSH-RELATED"/>
    <property type="match status" value="1"/>
</dbReference>
<proteinExistence type="predicted"/>
<dbReference type="PANTHER" id="PTHR22916">
    <property type="entry name" value="GLYCOSYLTRANSFERASE"/>
    <property type="match status" value="1"/>
</dbReference>
<dbReference type="Pfam" id="PF00535">
    <property type="entry name" value="Glycos_transf_2"/>
    <property type="match status" value="1"/>
</dbReference>
<dbReference type="SUPFAM" id="SSF53448">
    <property type="entry name" value="Nucleotide-diphospho-sugar transferases"/>
    <property type="match status" value="1"/>
</dbReference>
<comment type="caution">
    <text evidence="4">The sequence shown here is derived from an EMBL/GenBank/DDBJ whole genome shotgun (WGS) entry which is preliminary data.</text>
</comment>
<sequence length="317" mass="37630">MSQISIILPTYNVEKYIARALESCINQTFKDIEIIVVDDCGSDKSVDIAKEYASKDDRIKIIHNEENLGTFASRNIGVLNAKSDFIMFLDPDDYLELNACEECVKILNKNGKIDLIWFDFLYRSNNTVVKNKILQDNIFSINEYCRYVISHDGLCYWTLCSKIIKKEIYTKAMTLLEYIKTKLTMAEDALMYFFIIQHCKNIQTSSLNIYYYYQNSTGSMLTNNKERIQNYIKQETQIIKIMNNYLKNNKLDTLLCIFLTILIQNIKFGQNERKIQLYKKNYLTYLVYFKLPLKINRKRIILLKKYLKFIFNKKFYQ</sequence>
<evidence type="ECO:0000313" key="4">
    <source>
        <dbReference type="EMBL" id="EAI3913641.1"/>
    </source>
</evidence>
<accession>A0A5L4NN35</accession>
<dbReference type="CDD" id="cd00761">
    <property type="entry name" value="Glyco_tranf_GTA_type"/>
    <property type="match status" value="1"/>
</dbReference>
<keyword evidence="2 4" id="KW-0808">Transferase</keyword>
<organism evidence="4 5">
    <name type="scientific">Campylobacter lari</name>
    <dbReference type="NCBI Taxonomy" id="201"/>
    <lineage>
        <taxon>Bacteria</taxon>
        <taxon>Pseudomonadati</taxon>
        <taxon>Campylobacterota</taxon>
        <taxon>Epsilonproteobacteria</taxon>
        <taxon>Campylobacterales</taxon>
        <taxon>Campylobacteraceae</taxon>
        <taxon>Campylobacter</taxon>
    </lineage>
</organism>
<feature type="domain" description="Glycosyltransferase 2-like" evidence="3">
    <location>
        <begin position="5"/>
        <end position="126"/>
    </location>
</feature>
<evidence type="ECO:0000256" key="2">
    <source>
        <dbReference type="ARBA" id="ARBA00022679"/>
    </source>
</evidence>
<evidence type="ECO:0000313" key="5">
    <source>
        <dbReference type="Proteomes" id="UP000559808"/>
    </source>
</evidence>